<sequence length="713" mass="81094">MGLPALEFSDCCLDSPQFRDTLKSHEAELDKTNKFIKELIKDGKTLISALKNLSSAKRKFADSLNEFKFQCIGDAETDDEMCIAKSLQEFATVLRNLEDERIRMIENASEVLITPLEKFRKEQIGAAKDAKKKYDKETEKYCGILEKHLNLSSKKKEAHLHEADNQVDLVRQHFYEVSLEYVFKVQEVQERKMFEFVEPLLAFLQGLFTFYHHGYELAKDFSDFKTQLTISIQNTRNRFEGTRSEVESLMKKMKENPHEHKTISPYTMEGYLYIQEKRHFGTSWVKHYCTYQRESKRITMVPFDQKSGGKGGEDESVILKSCTRRKTDSIEKRFCFDVEAVDRPGVITMQALSEEDRRLWMEAMDGQEPVYNSNKDIQSEGNPKTASETEVDICAEWEIKTITSALKTYLRMLPGPLMMYQFQRSFIKAAKLENQESRVSEIHALVHRLPEKNRQMLQLLMNHLANVANNHKQNLMTVANLGVVFGPTLLRPQEETVAAIMDIKFQNIVIEILIENHEKIFNTVPDALLTNTQPSLSWKKSNDSKPPSCSERPLTLFHTAQATEKQEQRNSLINSSLESVVSSNTNSILNSNSPLQPSVNSSDPELEVMKPTRPSSLPPNPSPTSPLSPSWPMFSAPSSPMPTSSTSSDSSPISTPLRKAKALYACKAEHDSELSFTAGTVFDNVHPSQEPGWLEGTLDGKTGLIPENYVEFL</sequence>
<dbReference type="SMART" id="SM00233">
    <property type="entry name" value="PH"/>
    <property type="match status" value="1"/>
</dbReference>
<feature type="compositionally biased region" description="Pro residues" evidence="7">
    <location>
        <begin position="616"/>
        <end position="626"/>
    </location>
</feature>
<reference evidence="11" key="3">
    <citation type="submission" date="2025-09" db="UniProtKB">
        <authorList>
            <consortium name="Ensembl"/>
        </authorList>
    </citation>
    <scope>IDENTIFICATION</scope>
</reference>
<dbReference type="AlphaFoldDB" id="A0A7N4PEN3"/>
<gene>
    <name evidence="11" type="primary">ARHGAP26</name>
</gene>
<feature type="compositionally biased region" description="Low complexity" evidence="7">
    <location>
        <begin position="584"/>
        <end position="593"/>
    </location>
</feature>
<dbReference type="Gene3D" id="1.10.555.10">
    <property type="entry name" value="Rho GTPase activation protein"/>
    <property type="match status" value="1"/>
</dbReference>
<dbReference type="SUPFAM" id="SSF103657">
    <property type="entry name" value="BAR/IMD domain-like"/>
    <property type="match status" value="1"/>
</dbReference>
<dbReference type="GO" id="GO:0007165">
    <property type="term" value="P:signal transduction"/>
    <property type="evidence" value="ECO:0007669"/>
    <property type="project" value="InterPro"/>
</dbReference>
<feature type="compositionally biased region" description="Low complexity" evidence="7">
    <location>
        <begin position="627"/>
        <end position="654"/>
    </location>
</feature>
<evidence type="ECO:0000256" key="7">
    <source>
        <dbReference type="SAM" id="MobiDB-lite"/>
    </source>
</evidence>
<protein>
    <recommendedName>
        <fullName evidence="2">Rho GTPase-activating protein 26</fullName>
    </recommendedName>
    <alternativeName>
        <fullName evidence="5">Rho-type GTPase-activating protein 26</fullName>
    </alternativeName>
</protein>
<dbReference type="GO" id="GO:0005925">
    <property type="term" value="C:focal adhesion"/>
    <property type="evidence" value="ECO:0007669"/>
    <property type="project" value="UniProtKB-SubCell"/>
</dbReference>
<evidence type="ECO:0000256" key="6">
    <source>
        <dbReference type="PROSITE-ProRule" id="PRU00192"/>
    </source>
</evidence>
<keyword evidence="3 6" id="KW-0728">SH3 domain</keyword>
<reference evidence="11 12" key="1">
    <citation type="journal article" date="2011" name="Proc. Natl. Acad. Sci. U.S.A.">
        <title>Genetic diversity and population structure of the endangered marsupial Sarcophilus harrisii (Tasmanian devil).</title>
        <authorList>
            <person name="Miller W."/>
            <person name="Hayes V.M."/>
            <person name="Ratan A."/>
            <person name="Petersen D.C."/>
            <person name="Wittekindt N.E."/>
            <person name="Miller J."/>
            <person name="Walenz B."/>
            <person name="Knight J."/>
            <person name="Qi J."/>
            <person name="Zhao F."/>
            <person name="Wang Q."/>
            <person name="Bedoya-Reina O.C."/>
            <person name="Katiyar N."/>
            <person name="Tomsho L.P."/>
            <person name="Kasson L.M."/>
            <person name="Hardie R.A."/>
            <person name="Woodbridge P."/>
            <person name="Tindall E.A."/>
            <person name="Bertelsen M.F."/>
            <person name="Dixon D."/>
            <person name="Pyecroft S."/>
            <person name="Helgen K.M."/>
            <person name="Lesk A.M."/>
            <person name="Pringle T.H."/>
            <person name="Patterson N."/>
            <person name="Zhang Y."/>
            <person name="Kreiss A."/>
            <person name="Woods G.M."/>
            <person name="Jones M.E."/>
            <person name="Schuster S.C."/>
        </authorList>
    </citation>
    <scope>NUCLEOTIDE SEQUENCE [LARGE SCALE GENOMIC DNA]</scope>
</reference>
<dbReference type="CDD" id="cd12064">
    <property type="entry name" value="SH3_GRAF"/>
    <property type="match status" value="1"/>
</dbReference>
<evidence type="ECO:0000256" key="3">
    <source>
        <dbReference type="ARBA" id="ARBA00022443"/>
    </source>
</evidence>
<evidence type="ECO:0000313" key="12">
    <source>
        <dbReference type="Proteomes" id="UP000007648"/>
    </source>
</evidence>
<dbReference type="Pfam" id="PF00620">
    <property type="entry name" value="RhoGAP"/>
    <property type="match status" value="1"/>
</dbReference>
<feature type="domain" description="SH3" evidence="8">
    <location>
        <begin position="655"/>
        <end position="713"/>
    </location>
</feature>
<evidence type="ECO:0000256" key="2">
    <source>
        <dbReference type="ARBA" id="ARBA00020525"/>
    </source>
</evidence>
<feature type="domain" description="PH" evidence="9">
    <location>
        <begin position="265"/>
        <end position="369"/>
    </location>
</feature>
<keyword evidence="12" id="KW-1185">Reference proteome</keyword>
<dbReference type="Pfam" id="PF14604">
    <property type="entry name" value="SH3_9"/>
    <property type="match status" value="1"/>
</dbReference>
<dbReference type="PROSITE" id="PS50003">
    <property type="entry name" value="PH_DOMAIN"/>
    <property type="match status" value="1"/>
</dbReference>
<dbReference type="CDD" id="cd01249">
    <property type="entry name" value="BAR-PH_GRAF_family"/>
    <property type="match status" value="1"/>
</dbReference>
<dbReference type="InterPro" id="IPR001849">
    <property type="entry name" value="PH_domain"/>
</dbReference>
<dbReference type="FunFam" id="1.20.1270.60:FF:000001">
    <property type="entry name" value="Rho GTPase-activating protein 26"/>
    <property type="match status" value="1"/>
</dbReference>
<dbReference type="Pfam" id="PF16746">
    <property type="entry name" value="BAR_3"/>
    <property type="match status" value="1"/>
</dbReference>
<dbReference type="FunFam" id="2.30.29.30:FF:000116">
    <property type="entry name" value="Rho GTPase activating protein 26"/>
    <property type="match status" value="1"/>
</dbReference>
<dbReference type="SUPFAM" id="SSF50044">
    <property type="entry name" value="SH3-domain"/>
    <property type="match status" value="1"/>
</dbReference>
<organism evidence="11 12">
    <name type="scientific">Sarcophilus harrisii</name>
    <name type="common">Tasmanian devil</name>
    <name type="synonym">Sarcophilus laniarius</name>
    <dbReference type="NCBI Taxonomy" id="9305"/>
    <lineage>
        <taxon>Eukaryota</taxon>
        <taxon>Metazoa</taxon>
        <taxon>Chordata</taxon>
        <taxon>Craniata</taxon>
        <taxon>Vertebrata</taxon>
        <taxon>Euteleostomi</taxon>
        <taxon>Mammalia</taxon>
        <taxon>Metatheria</taxon>
        <taxon>Dasyuromorphia</taxon>
        <taxon>Dasyuridae</taxon>
        <taxon>Sarcophilus</taxon>
    </lineage>
</organism>
<dbReference type="SUPFAM" id="SSF48350">
    <property type="entry name" value="GTPase activation domain, GAP"/>
    <property type="match status" value="1"/>
</dbReference>
<name>A0A7N4PEN3_SARHA</name>
<dbReference type="GO" id="GO:0005737">
    <property type="term" value="C:cytoplasm"/>
    <property type="evidence" value="ECO:0007669"/>
    <property type="project" value="InterPro"/>
</dbReference>
<keyword evidence="4" id="KW-0343">GTPase activation</keyword>
<dbReference type="PROSITE" id="PS50238">
    <property type="entry name" value="RHOGAP"/>
    <property type="match status" value="1"/>
</dbReference>
<dbReference type="Gene3D" id="2.30.30.40">
    <property type="entry name" value="SH3 Domains"/>
    <property type="match status" value="1"/>
</dbReference>
<evidence type="ECO:0000259" key="10">
    <source>
        <dbReference type="PROSITE" id="PS50238"/>
    </source>
</evidence>
<dbReference type="InterPro" id="IPR011993">
    <property type="entry name" value="PH-like_dom_sf"/>
</dbReference>
<dbReference type="Proteomes" id="UP000007648">
    <property type="component" value="Unassembled WGS sequence"/>
</dbReference>
<accession>A0A7N4PEN3</accession>
<evidence type="ECO:0000259" key="8">
    <source>
        <dbReference type="PROSITE" id="PS50002"/>
    </source>
</evidence>
<dbReference type="PANTHER" id="PTHR12552:SF4">
    <property type="entry name" value="RHO GTPASE-ACTIVATING PROTEIN 26"/>
    <property type="match status" value="1"/>
</dbReference>
<dbReference type="PROSITE" id="PS50002">
    <property type="entry name" value="SH3"/>
    <property type="match status" value="1"/>
</dbReference>
<dbReference type="InterPro" id="IPR036028">
    <property type="entry name" value="SH3-like_dom_sf"/>
</dbReference>
<dbReference type="InterPro" id="IPR004148">
    <property type="entry name" value="BAR_dom"/>
</dbReference>
<dbReference type="SMART" id="SM00324">
    <property type="entry name" value="RhoGAP"/>
    <property type="match status" value="1"/>
</dbReference>
<dbReference type="SUPFAM" id="SSF50729">
    <property type="entry name" value="PH domain-like"/>
    <property type="match status" value="1"/>
</dbReference>
<dbReference type="SMART" id="SM00326">
    <property type="entry name" value="SH3"/>
    <property type="match status" value="1"/>
</dbReference>
<dbReference type="GO" id="GO:0005096">
    <property type="term" value="F:GTPase activator activity"/>
    <property type="evidence" value="ECO:0007669"/>
    <property type="project" value="UniProtKB-KW"/>
</dbReference>
<dbReference type="FunFam" id="2.30.30.40:FF:000055">
    <property type="entry name" value="rho GTPase-activating protein 26 isoform X1"/>
    <property type="match status" value="1"/>
</dbReference>
<evidence type="ECO:0000256" key="1">
    <source>
        <dbReference type="ARBA" id="ARBA00004246"/>
    </source>
</evidence>
<dbReference type="Ensembl" id="ENSSHAT00000044190.1">
    <property type="protein sequence ID" value="ENSSHAP00000037356.1"/>
    <property type="gene ID" value="ENSSHAG00000011097.2"/>
</dbReference>
<evidence type="ECO:0000256" key="5">
    <source>
        <dbReference type="ARBA" id="ARBA00032211"/>
    </source>
</evidence>
<dbReference type="InterPro" id="IPR027267">
    <property type="entry name" value="AH/BAR_dom_sf"/>
</dbReference>
<feature type="compositionally biased region" description="Polar residues" evidence="7">
    <location>
        <begin position="594"/>
        <end position="603"/>
    </location>
</feature>
<dbReference type="InterPro" id="IPR035481">
    <property type="entry name" value="GRAF_SH3"/>
</dbReference>
<dbReference type="PANTHER" id="PTHR12552">
    <property type="entry name" value="OLIGOPHRENIN 1"/>
    <property type="match status" value="1"/>
</dbReference>
<dbReference type="Gene3D" id="1.20.1270.60">
    <property type="entry name" value="Arfaptin homology (AH) domain/BAR domain"/>
    <property type="match status" value="1"/>
</dbReference>
<dbReference type="InterPro" id="IPR047234">
    <property type="entry name" value="GRAF_fam"/>
</dbReference>
<proteinExistence type="predicted"/>
<reference evidence="11" key="2">
    <citation type="submission" date="2025-08" db="UniProtKB">
        <authorList>
            <consortium name="Ensembl"/>
        </authorList>
    </citation>
    <scope>IDENTIFICATION</scope>
</reference>
<comment type="subcellular location">
    <subcellularLocation>
        <location evidence="1">Cell junction</location>
        <location evidence="1">Focal adhesion</location>
    </subcellularLocation>
</comment>
<evidence type="ECO:0000313" key="11">
    <source>
        <dbReference type="Ensembl" id="ENSSHAP00000037356.1"/>
    </source>
</evidence>
<evidence type="ECO:0000259" key="9">
    <source>
        <dbReference type="PROSITE" id="PS50003"/>
    </source>
</evidence>
<evidence type="ECO:0000256" key="4">
    <source>
        <dbReference type="ARBA" id="ARBA00022468"/>
    </source>
</evidence>
<dbReference type="Gene3D" id="2.30.29.30">
    <property type="entry name" value="Pleckstrin-homology domain (PH domain)/Phosphotyrosine-binding domain (PTB)"/>
    <property type="match status" value="1"/>
</dbReference>
<dbReference type="InterPro" id="IPR008936">
    <property type="entry name" value="Rho_GTPase_activation_prot"/>
</dbReference>
<dbReference type="InterPro" id="IPR000198">
    <property type="entry name" value="RhoGAP_dom"/>
</dbReference>
<dbReference type="GeneTree" id="ENSGT00940000157254"/>
<feature type="region of interest" description="Disordered" evidence="7">
    <location>
        <begin position="584"/>
        <end position="654"/>
    </location>
</feature>
<feature type="domain" description="Rho-GAP" evidence="10">
    <location>
        <begin position="336"/>
        <end position="521"/>
    </location>
</feature>
<dbReference type="InterPro" id="IPR001452">
    <property type="entry name" value="SH3_domain"/>
</dbReference>
<dbReference type="Pfam" id="PF00169">
    <property type="entry name" value="PH"/>
    <property type="match status" value="1"/>
</dbReference>
<dbReference type="InterPro" id="IPR047225">
    <property type="entry name" value="PH_GRAF"/>
</dbReference>